<dbReference type="EMBL" id="WVTA01000009">
    <property type="protein sequence ID" value="KAK3207459.1"/>
    <property type="molecule type" value="Genomic_DNA"/>
</dbReference>
<name>A0AAN6LY57_9PLEO</name>
<sequence length="229" mass="24498">MKIITLILACIAAVAAIPQSRGIHPLSASSFEGQTDVCYWKCFASFTKCRMNDMACIKKICHGQQELCGSCSFCSAWDLTAGATEESTSIPPGCEMTTDGLTCEGDLNTSRDAANAVGIHDGKPDDVAEATTQLVGRDKVGADNSLCPANCADALDQCYTSFQGICSKLVCSNFKLSCGFCPFCHTSSTNPPPSIETRTITARDTSCADCFFCNDNQHIPLKRQTKSLK</sequence>
<evidence type="ECO:0000313" key="3">
    <source>
        <dbReference type="Proteomes" id="UP001280581"/>
    </source>
</evidence>
<feature type="chain" id="PRO_5042942699" description="ShKT domain-containing protein" evidence="1">
    <location>
        <begin position="17"/>
        <end position="229"/>
    </location>
</feature>
<proteinExistence type="predicted"/>
<reference evidence="2 3" key="1">
    <citation type="submission" date="2021-02" db="EMBL/GenBank/DDBJ databases">
        <title>Genome assembly of Pseudopithomyces chartarum.</title>
        <authorList>
            <person name="Jauregui R."/>
            <person name="Singh J."/>
            <person name="Voisey C."/>
        </authorList>
    </citation>
    <scope>NUCLEOTIDE SEQUENCE [LARGE SCALE GENOMIC DNA]</scope>
    <source>
        <strain evidence="2 3">AGR01</strain>
    </source>
</reference>
<organism evidence="2 3">
    <name type="scientific">Pseudopithomyces chartarum</name>
    <dbReference type="NCBI Taxonomy" id="1892770"/>
    <lineage>
        <taxon>Eukaryota</taxon>
        <taxon>Fungi</taxon>
        <taxon>Dikarya</taxon>
        <taxon>Ascomycota</taxon>
        <taxon>Pezizomycotina</taxon>
        <taxon>Dothideomycetes</taxon>
        <taxon>Pleosporomycetidae</taxon>
        <taxon>Pleosporales</taxon>
        <taxon>Massarineae</taxon>
        <taxon>Didymosphaeriaceae</taxon>
        <taxon>Pseudopithomyces</taxon>
    </lineage>
</organism>
<keyword evidence="1" id="KW-0732">Signal</keyword>
<dbReference type="Proteomes" id="UP001280581">
    <property type="component" value="Unassembled WGS sequence"/>
</dbReference>
<protein>
    <recommendedName>
        <fullName evidence="4">ShKT domain-containing protein</fullName>
    </recommendedName>
</protein>
<comment type="caution">
    <text evidence="2">The sequence shown here is derived from an EMBL/GenBank/DDBJ whole genome shotgun (WGS) entry which is preliminary data.</text>
</comment>
<evidence type="ECO:0000256" key="1">
    <source>
        <dbReference type="SAM" id="SignalP"/>
    </source>
</evidence>
<keyword evidence="3" id="KW-1185">Reference proteome</keyword>
<evidence type="ECO:0008006" key="4">
    <source>
        <dbReference type="Google" id="ProtNLM"/>
    </source>
</evidence>
<gene>
    <name evidence="2" type="ORF">GRF29_103g1056782</name>
</gene>
<accession>A0AAN6LY57</accession>
<evidence type="ECO:0000313" key="2">
    <source>
        <dbReference type="EMBL" id="KAK3207459.1"/>
    </source>
</evidence>
<feature type="signal peptide" evidence="1">
    <location>
        <begin position="1"/>
        <end position="16"/>
    </location>
</feature>
<dbReference type="AlphaFoldDB" id="A0AAN6LY57"/>